<gene>
    <name evidence="7" type="ORF">KHQ06_00935</name>
</gene>
<dbReference type="Pfam" id="PF00440">
    <property type="entry name" value="TetR_N"/>
    <property type="match status" value="1"/>
</dbReference>
<organism evidence="7 8">
    <name type="scientific">Nocardia tengchongensis</name>
    <dbReference type="NCBI Taxonomy" id="2055889"/>
    <lineage>
        <taxon>Bacteria</taxon>
        <taxon>Bacillati</taxon>
        <taxon>Actinomycetota</taxon>
        <taxon>Actinomycetes</taxon>
        <taxon>Mycobacteriales</taxon>
        <taxon>Nocardiaceae</taxon>
        <taxon>Nocardia</taxon>
    </lineage>
</organism>
<dbReference type="PANTHER" id="PTHR30055:SF238">
    <property type="entry name" value="MYCOFACTOCIN BIOSYNTHESIS TRANSCRIPTIONAL REGULATOR MFTR-RELATED"/>
    <property type="match status" value="1"/>
</dbReference>
<accession>A0ABX8CPB6</accession>
<dbReference type="Pfam" id="PF17754">
    <property type="entry name" value="TetR_C_14"/>
    <property type="match status" value="1"/>
</dbReference>
<name>A0ABX8CPB6_9NOCA</name>
<dbReference type="Gene3D" id="1.10.357.10">
    <property type="entry name" value="Tetracycline Repressor, domain 2"/>
    <property type="match status" value="1"/>
</dbReference>
<feature type="DNA-binding region" description="H-T-H motif" evidence="4">
    <location>
        <begin position="47"/>
        <end position="66"/>
    </location>
</feature>
<keyword evidence="2 4" id="KW-0238">DNA-binding</keyword>
<feature type="domain" description="HTH tetR-type" evidence="6">
    <location>
        <begin position="24"/>
        <end position="84"/>
    </location>
</feature>
<dbReference type="InterPro" id="IPR050109">
    <property type="entry name" value="HTH-type_TetR-like_transc_reg"/>
</dbReference>
<sequence length="245" mass="27140">MSELSSHIGVISRHRPGLRERKKQQTRTRIIDVALRLCDDQGFDATTVEQIADAADVSPRTVNRYFDSKEAIVIAPIEGWGQALADQLRAQPITGDEMQALLGAFMAVVDQIIDSDTPVPFRWFQQMQRISRDSVAVRALSMESAETKTRAMTEVLAERLRLPQDHMTVRIIAATWHGIVRVGMECEFDDESEFPDCTTATTAHQLAENVLAAFGEFRRVCCGTATTIPPVNAENLLANATNPTA</sequence>
<dbReference type="Proteomes" id="UP000683310">
    <property type="component" value="Chromosome"/>
</dbReference>
<keyword evidence="3" id="KW-0804">Transcription</keyword>
<reference evidence="7 8" key="1">
    <citation type="submission" date="2021-04" db="EMBL/GenBank/DDBJ databases">
        <title>Nocardia tengchongensis.</title>
        <authorList>
            <person name="Zhuang k."/>
            <person name="Ran Y."/>
            <person name="Li W."/>
        </authorList>
    </citation>
    <scope>NUCLEOTIDE SEQUENCE [LARGE SCALE GENOMIC DNA]</scope>
    <source>
        <strain evidence="7 8">CFH S0057</strain>
    </source>
</reference>
<dbReference type="PROSITE" id="PS50977">
    <property type="entry name" value="HTH_TETR_2"/>
    <property type="match status" value="1"/>
</dbReference>
<evidence type="ECO:0000256" key="1">
    <source>
        <dbReference type="ARBA" id="ARBA00023015"/>
    </source>
</evidence>
<keyword evidence="1" id="KW-0805">Transcription regulation</keyword>
<dbReference type="InterPro" id="IPR023772">
    <property type="entry name" value="DNA-bd_HTH_TetR-type_CS"/>
</dbReference>
<dbReference type="InterPro" id="IPR001647">
    <property type="entry name" value="HTH_TetR"/>
</dbReference>
<evidence type="ECO:0000256" key="2">
    <source>
        <dbReference type="ARBA" id="ARBA00023125"/>
    </source>
</evidence>
<proteinExistence type="predicted"/>
<dbReference type="InterPro" id="IPR041347">
    <property type="entry name" value="MftR_C"/>
</dbReference>
<evidence type="ECO:0000313" key="8">
    <source>
        <dbReference type="Proteomes" id="UP000683310"/>
    </source>
</evidence>
<protein>
    <submittedName>
        <fullName evidence="7">TetR family transcriptional regulator</fullName>
    </submittedName>
</protein>
<dbReference type="EMBL" id="CP074371">
    <property type="protein sequence ID" value="QVI21783.1"/>
    <property type="molecule type" value="Genomic_DNA"/>
</dbReference>
<dbReference type="InterPro" id="IPR009057">
    <property type="entry name" value="Homeodomain-like_sf"/>
</dbReference>
<evidence type="ECO:0000256" key="4">
    <source>
        <dbReference type="PROSITE-ProRule" id="PRU00335"/>
    </source>
</evidence>
<dbReference type="PANTHER" id="PTHR30055">
    <property type="entry name" value="HTH-TYPE TRANSCRIPTIONAL REGULATOR RUTR"/>
    <property type="match status" value="1"/>
</dbReference>
<evidence type="ECO:0000256" key="5">
    <source>
        <dbReference type="SAM" id="MobiDB-lite"/>
    </source>
</evidence>
<dbReference type="PROSITE" id="PS01081">
    <property type="entry name" value="HTH_TETR_1"/>
    <property type="match status" value="1"/>
</dbReference>
<dbReference type="SUPFAM" id="SSF46689">
    <property type="entry name" value="Homeodomain-like"/>
    <property type="match status" value="1"/>
</dbReference>
<evidence type="ECO:0000259" key="6">
    <source>
        <dbReference type="PROSITE" id="PS50977"/>
    </source>
</evidence>
<evidence type="ECO:0000256" key="3">
    <source>
        <dbReference type="ARBA" id="ARBA00023163"/>
    </source>
</evidence>
<keyword evidence="8" id="KW-1185">Reference proteome</keyword>
<dbReference type="PRINTS" id="PR00455">
    <property type="entry name" value="HTHTETR"/>
</dbReference>
<evidence type="ECO:0000313" key="7">
    <source>
        <dbReference type="EMBL" id="QVI21783.1"/>
    </source>
</evidence>
<feature type="region of interest" description="Disordered" evidence="5">
    <location>
        <begin position="1"/>
        <end position="24"/>
    </location>
</feature>
<feature type="compositionally biased region" description="Basic residues" evidence="5">
    <location>
        <begin position="12"/>
        <end position="24"/>
    </location>
</feature>